<sequence>MEDLSPVVQQEESTSISGMPSEENAVVADLVRDLDNFFSLDYRKAPSVGSVGSAPSVDGSELGDLSDLDPSLLES</sequence>
<feature type="non-terminal residue" evidence="2">
    <location>
        <position position="75"/>
    </location>
</feature>
<dbReference type="AlphaFoldDB" id="A0A0B1SDX5"/>
<accession>A0A0B1SDX5</accession>
<name>A0A0B1SDX5_OESDE</name>
<evidence type="ECO:0000313" key="2">
    <source>
        <dbReference type="EMBL" id="KHJ81722.1"/>
    </source>
</evidence>
<dbReference type="EMBL" id="KN586328">
    <property type="protein sequence ID" value="KHJ81722.1"/>
    <property type="molecule type" value="Genomic_DNA"/>
</dbReference>
<proteinExistence type="predicted"/>
<feature type="compositionally biased region" description="Polar residues" evidence="1">
    <location>
        <begin position="7"/>
        <end position="18"/>
    </location>
</feature>
<evidence type="ECO:0000256" key="1">
    <source>
        <dbReference type="SAM" id="MobiDB-lite"/>
    </source>
</evidence>
<dbReference type="Proteomes" id="UP000053660">
    <property type="component" value="Unassembled WGS sequence"/>
</dbReference>
<reference evidence="2 3" key="1">
    <citation type="submission" date="2014-03" db="EMBL/GenBank/DDBJ databases">
        <title>Draft genome of the hookworm Oesophagostomum dentatum.</title>
        <authorList>
            <person name="Mitreva M."/>
        </authorList>
    </citation>
    <scope>NUCLEOTIDE SEQUENCE [LARGE SCALE GENOMIC DNA]</scope>
    <source>
        <strain evidence="2 3">OD-Hann</strain>
    </source>
</reference>
<feature type="region of interest" description="Disordered" evidence="1">
    <location>
        <begin position="1"/>
        <end position="23"/>
    </location>
</feature>
<evidence type="ECO:0000313" key="3">
    <source>
        <dbReference type="Proteomes" id="UP000053660"/>
    </source>
</evidence>
<feature type="region of interest" description="Disordered" evidence="1">
    <location>
        <begin position="45"/>
        <end position="75"/>
    </location>
</feature>
<protein>
    <submittedName>
        <fullName evidence="2">Uncharacterized protein</fullName>
    </submittedName>
</protein>
<organism evidence="2 3">
    <name type="scientific">Oesophagostomum dentatum</name>
    <name type="common">Nodular worm</name>
    <dbReference type="NCBI Taxonomy" id="61180"/>
    <lineage>
        <taxon>Eukaryota</taxon>
        <taxon>Metazoa</taxon>
        <taxon>Ecdysozoa</taxon>
        <taxon>Nematoda</taxon>
        <taxon>Chromadorea</taxon>
        <taxon>Rhabditida</taxon>
        <taxon>Rhabditina</taxon>
        <taxon>Rhabditomorpha</taxon>
        <taxon>Strongyloidea</taxon>
        <taxon>Strongylidae</taxon>
        <taxon>Oesophagostomum</taxon>
    </lineage>
</organism>
<keyword evidence="3" id="KW-1185">Reference proteome</keyword>
<gene>
    <name evidence="2" type="ORF">OESDEN_18590</name>
</gene>